<proteinExistence type="predicted"/>
<gene>
    <name evidence="1" type="ORF">DC3_49540</name>
</gene>
<evidence type="ECO:0000313" key="1">
    <source>
        <dbReference type="EMBL" id="GEM49319.1"/>
    </source>
</evidence>
<reference evidence="1 2" key="1">
    <citation type="submission" date="2019-07" db="EMBL/GenBank/DDBJ databases">
        <title>Whole genome shotgun sequence of Deinococcus cellulosilyticus NBRC 106333.</title>
        <authorList>
            <person name="Hosoyama A."/>
            <person name="Uohara A."/>
            <person name="Ohji S."/>
            <person name="Ichikawa N."/>
        </authorList>
    </citation>
    <scope>NUCLEOTIDE SEQUENCE [LARGE SCALE GENOMIC DNA]</scope>
    <source>
        <strain evidence="1 2">NBRC 106333</strain>
    </source>
</reference>
<organism evidence="1 2">
    <name type="scientific">Deinococcus cellulosilyticus (strain DSM 18568 / NBRC 106333 / KACC 11606 / 5516J-15)</name>
    <dbReference type="NCBI Taxonomy" id="1223518"/>
    <lineage>
        <taxon>Bacteria</taxon>
        <taxon>Thermotogati</taxon>
        <taxon>Deinococcota</taxon>
        <taxon>Deinococci</taxon>
        <taxon>Deinococcales</taxon>
        <taxon>Deinococcaceae</taxon>
        <taxon>Deinococcus</taxon>
    </lineage>
</organism>
<protein>
    <submittedName>
        <fullName evidence="1">Uncharacterized protein</fullName>
    </submittedName>
</protein>
<evidence type="ECO:0000313" key="2">
    <source>
        <dbReference type="Proteomes" id="UP000321306"/>
    </source>
</evidence>
<dbReference type="EMBL" id="BJXB01000032">
    <property type="protein sequence ID" value="GEM49319.1"/>
    <property type="molecule type" value="Genomic_DNA"/>
</dbReference>
<dbReference type="InterPro" id="IPR058002">
    <property type="entry name" value="Gp82"/>
</dbReference>
<name>A0A511N8Z8_DEIC1</name>
<comment type="caution">
    <text evidence="1">The sequence shown here is derived from an EMBL/GenBank/DDBJ whole genome shotgun (WGS) entry which is preliminary data.</text>
</comment>
<dbReference type="Proteomes" id="UP000321306">
    <property type="component" value="Unassembled WGS sequence"/>
</dbReference>
<dbReference type="AlphaFoldDB" id="A0A511N8Z8"/>
<dbReference type="Pfam" id="PF25735">
    <property type="entry name" value="Phage_L5_gp82"/>
    <property type="match status" value="1"/>
</dbReference>
<sequence length="112" mass="12929">MIRVARNLHKKQYSLREGKKVVGYATNLTLQNCTFEVNETTRQRILRTRQKEVHAFVVGEPIEDQTMPEGTIQISYNPFKQGKFYRKDNGETISRASVIYFTPEGVFGLEVS</sequence>
<dbReference type="RefSeq" id="WP_146889656.1">
    <property type="nucleotide sequence ID" value="NZ_BJXB01000032.1"/>
</dbReference>
<dbReference type="OrthoDB" id="885209at2"/>
<accession>A0A511N8Z8</accession>
<keyword evidence="2" id="KW-1185">Reference proteome</keyword>